<dbReference type="EMBL" id="CP120942">
    <property type="protein sequence ID" value="WFF97144.1"/>
    <property type="molecule type" value="Genomic_DNA"/>
</dbReference>
<evidence type="ECO:0000313" key="1">
    <source>
        <dbReference type="EMBL" id="WFF97144.1"/>
    </source>
</evidence>
<dbReference type="Proteomes" id="UP001218423">
    <property type="component" value="Chromosome"/>
</dbReference>
<dbReference type="RefSeq" id="WP_103857854.1">
    <property type="nucleotide sequence ID" value="NZ_CP120942.1"/>
</dbReference>
<dbReference type="AlphaFoldDB" id="A0AAJ6CQA0"/>
<proteinExistence type="predicted"/>
<reference evidence="1" key="1">
    <citation type="submission" date="2023-03" db="EMBL/GenBank/DDBJ databases">
        <title>Aeromonas caviae strain AC1520.</title>
        <authorList>
            <person name="Xie T."/>
            <person name="Zhang Q."/>
            <person name="Deng J."/>
            <person name="Li X."/>
        </authorList>
    </citation>
    <scope>NUCLEOTIDE SEQUENCE</scope>
    <source>
        <strain evidence="1">AC1520</strain>
    </source>
</reference>
<gene>
    <name evidence="1" type="ORF">P5S46_15990</name>
</gene>
<organism evidence="1 2">
    <name type="scientific">Aeromonas caviae</name>
    <name type="common">Aeromonas punctata</name>
    <dbReference type="NCBI Taxonomy" id="648"/>
    <lineage>
        <taxon>Bacteria</taxon>
        <taxon>Pseudomonadati</taxon>
        <taxon>Pseudomonadota</taxon>
        <taxon>Gammaproteobacteria</taxon>
        <taxon>Aeromonadales</taxon>
        <taxon>Aeromonadaceae</taxon>
        <taxon>Aeromonas</taxon>
    </lineage>
</organism>
<evidence type="ECO:0000313" key="2">
    <source>
        <dbReference type="Proteomes" id="UP001218423"/>
    </source>
</evidence>
<sequence length="203" mass="22126">MADVIDWPTDIIPNEMSIGLEGLTRDFESMSGSTQTLAIPGAKVTAQLTFRNLPAPVAKRLKALVFSLEGTSGRVRIWDFSSQLVGNPQPVLGHPVVTEAISMKKQFTSRGWTPSRRVLSLGDWVQVGDELKMVLADVYSDAAGTALVRISPMVRQNYPSGTPLVVARPCGVFKLQDNKQGVFHHSPGVFTDVTLSLIEAFYP</sequence>
<accession>A0AAJ6CQA0</accession>
<protein>
    <submittedName>
        <fullName evidence="1">Uncharacterized protein</fullName>
    </submittedName>
</protein>
<name>A0AAJ6CQA0_AERCA</name>